<dbReference type="Proteomes" id="UP000593567">
    <property type="component" value="Unassembled WGS sequence"/>
</dbReference>
<dbReference type="EMBL" id="VXIV02000018">
    <property type="protein sequence ID" value="KAF6041572.1"/>
    <property type="molecule type" value="Genomic_DNA"/>
</dbReference>
<organism evidence="2 3">
    <name type="scientific">Bugula neritina</name>
    <name type="common">Brown bryozoan</name>
    <name type="synonym">Sertularia neritina</name>
    <dbReference type="NCBI Taxonomy" id="10212"/>
    <lineage>
        <taxon>Eukaryota</taxon>
        <taxon>Metazoa</taxon>
        <taxon>Spiralia</taxon>
        <taxon>Lophotrochozoa</taxon>
        <taxon>Bryozoa</taxon>
        <taxon>Gymnolaemata</taxon>
        <taxon>Cheilostomatida</taxon>
        <taxon>Flustrina</taxon>
        <taxon>Buguloidea</taxon>
        <taxon>Bugulidae</taxon>
        <taxon>Bugula</taxon>
    </lineage>
</organism>
<proteinExistence type="predicted"/>
<sequence length="207" mass="21977">MEGSSSSLPLANAPDLGSSSTTVQITPLLNTRTSGHNDPVGFTPVQSLAQGQRNSINSFLNNIATSSSNLSSSQKPQVSWQHGTVDSSSRYVISGDPMTPQGDGTLPRYYLTGDSIRLPIQPDNTVTTYLLPQDTNAASASVNLDSLNRHSSMMMDSSQALPSDSLSNDYTADGLKVLAGLTPIFLNSDGTTNDTDLIPIVYQTNQH</sequence>
<reference evidence="2" key="1">
    <citation type="submission" date="2020-06" db="EMBL/GenBank/DDBJ databases">
        <title>Draft genome of Bugula neritina, a colonial animal packing powerful symbionts and potential medicines.</title>
        <authorList>
            <person name="Rayko M."/>
        </authorList>
    </citation>
    <scope>NUCLEOTIDE SEQUENCE [LARGE SCALE GENOMIC DNA]</scope>
    <source>
        <strain evidence="2">Kwan_BN1</strain>
    </source>
</reference>
<name>A0A7J7KTQ6_BUGNE</name>
<accession>A0A7J7KTQ6</accession>
<keyword evidence="3" id="KW-1185">Reference proteome</keyword>
<gene>
    <name evidence="2" type="ORF">EB796_000085</name>
</gene>
<protein>
    <submittedName>
        <fullName evidence="2">PLAGL1</fullName>
    </submittedName>
</protein>
<feature type="region of interest" description="Disordered" evidence="1">
    <location>
        <begin position="1"/>
        <end position="21"/>
    </location>
</feature>
<evidence type="ECO:0000313" key="3">
    <source>
        <dbReference type="Proteomes" id="UP000593567"/>
    </source>
</evidence>
<evidence type="ECO:0000313" key="2">
    <source>
        <dbReference type="EMBL" id="KAF6041572.1"/>
    </source>
</evidence>
<dbReference type="AlphaFoldDB" id="A0A7J7KTQ6"/>
<evidence type="ECO:0000256" key="1">
    <source>
        <dbReference type="SAM" id="MobiDB-lite"/>
    </source>
</evidence>
<comment type="caution">
    <text evidence="2">The sequence shown here is derived from an EMBL/GenBank/DDBJ whole genome shotgun (WGS) entry which is preliminary data.</text>
</comment>